<evidence type="ECO:0000313" key="1">
    <source>
        <dbReference type="EMBL" id="CAD7444643.1"/>
    </source>
</evidence>
<dbReference type="AlphaFoldDB" id="A0A7R9F0Y4"/>
<gene>
    <name evidence="1" type="ORF">TBIB3V08_LOCUS7016</name>
</gene>
<reference evidence="1" key="1">
    <citation type="submission" date="2020-11" db="EMBL/GenBank/DDBJ databases">
        <authorList>
            <person name="Tran Van P."/>
        </authorList>
    </citation>
    <scope>NUCLEOTIDE SEQUENCE</scope>
</reference>
<proteinExistence type="predicted"/>
<sequence length="263" mass="30250">MERQTFSVEIEPEKDLERNIHHEELEIKSEVDPPIKSEKCLKEEVNDYQQPKYLPGPITFYPIKEELISEIDLPLKSEDYFQEEVYANQQPEDCTTPIFLPIKEELPKEKGETVTAAAPAIDNWEEVTPDPPIFYVDFVSVDEDVAMCGEVTDVDIVAEVLNNNIHAEDVEAGDEEYNYSAVQERPILSVAEAMDPIQELRLFWKVATMEVNVLNMEEPEQIAKKGALSMFKWQVNVVNMEVPKQLDLLRKLRDMEGQGQHLV</sequence>
<organism evidence="1">
    <name type="scientific">Timema bartmani</name>
    <dbReference type="NCBI Taxonomy" id="61472"/>
    <lineage>
        <taxon>Eukaryota</taxon>
        <taxon>Metazoa</taxon>
        <taxon>Ecdysozoa</taxon>
        <taxon>Arthropoda</taxon>
        <taxon>Hexapoda</taxon>
        <taxon>Insecta</taxon>
        <taxon>Pterygota</taxon>
        <taxon>Neoptera</taxon>
        <taxon>Polyneoptera</taxon>
        <taxon>Phasmatodea</taxon>
        <taxon>Timematodea</taxon>
        <taxon>Timematoidea</taxon>
        <taxon>Timematidae</taxon>
        <taxon>Timema</taxon>
    </lineage>
</organism>
<protein>
    <submittedName>
        <fullName evidence="1">Uncharacterized protein</fullName>
    </submittedName>
</protein>
<dbReference type="EMBL" id="OD566782">
    <property type="protein sequence ID" value="CAD7444643.1"/>
    <property type="molecule type" value="Genomic_DNA"/>
</dbReference>
<name>A0A7R9F0Y4_9NEOP</name>
<accession>A0A7R9F0Y4</accession>